<evidence type="ECO:0000256" key="1">
    <source>
        <dbReference type="SAM" id="MobiDB-lite"/>
    </source>
</evidence>
<keyword evidence="3" id="KW-1185">Reference proteome</keyword>
<evidence type="ECO:0000313" key="2">
    <source>
        <dbReference type="EMBL" id="EGG24936.1"/>
    </source>
</evidence>
<proteinExistence type="predicted"/>
<feature type="compositionally biased region" description="Acidic residues" evidence="1">
    <location>
        <begin position="108"/>
        <end position="122"/>
    </location>
</feature>
<dbReference type="AlphaFoldDB" id="F4PGV2"/>
<protein>
    <submittedName>
        <fullName evidence="2">Uncharacterized protein</fullName>
    </submittedName>
</protein>
<dbReference type="GeneID" id="14877065"/>
<gene>
    <name evidence="2" type="ORF">DFA_03181</name>
</gene>
<dbReference type="RefSeq" id="XP_004362787.1">
    <property type="nucleotide sequence ID" value="XM_004362730.1"/>
</dbReference>
<name>F4PGV2_CACFS</name>
<dbReference type="KEGG" id="dfa:DFA_03181"/>
<dbReference type="EMBL" id="GL883006">
    <property type="protein sequence ID" value="EGG24936.1"/>
    <property type="molecule type" value="Genomic_DNA"/>
</dbReference>
<sequence length="573" mass="67164">MFTRKNSLLKSSLTRIIESNYNSDSSSSTTNKQQKQQCIHTSSSICKLNYSTFITSLFDVNNQSASLPSTTTINRHIYNNHHQRKYCSTTNENDHKKNNNNNETKQLEEDEVVEEEEEDDDRVENPYLSNKVSRDYGVRLLTNNNDIKNQDYDQVMKKIKSLRKKVIPMEEQLQIFKDFVEKEELDEADYYSISVEQVQRYPDMDRLFSYYSNSMITMLRALVPEQNILPWEMESLPKLNASENESIAMEFLRWFIEKEGLEPEDFYGLPQSELTKYGKIGIDNRKMLVKLLNKIYPDFNFKMVRFRPAPFDVWKEPNFVADMKEYIVEHFNITDPKNEFKHVRIDSGYFIPKHLVQFLGTSKYEIAKKLWPEIQWDPSEFPSILTYTDEDLQLLKKSDPSHYFDIMEKKTKKTTIQDLEKHREKVDTLNLSPRLAQYMKSQIDEALLKSGVKPKDQVDVDDDKSPLTVGEALIKIQSLINRKNNRKMAGLSPTRKLFDSVASNNSEFEQYLNSMYQRPIYQIPISSINQQLIESLKEKQNSQDSTSDMIDLIKKIKTNMELNAANALKNNNK</sequence>
<accession>F4PGV2</accession>
<feature type="region of interest" description="Disordered" evidence="1">
    <location>
        <begin position="87"/>
        <end position="123"/>
    </location>
</feature>
<organism evidence="2 3">
    <name type="scientific">Cavenderia fasciculata</name>
    <name type="common">Slime mold</name>
    <name type="synonym">Dictyostelium fasciculatum</name>
    <dbReference type="NCBI Taxonomy" id="261658"/>
    <lineage>
        <taxon>Eukaryota</taxon>
        <taxon>Amoebozoa</taxon>
        <taxon>Evosea</taxon>
        <taxon>Eumycetozoa</taxon>
        <taxon>Dictyostelia</taxon>
        <taxon>Acytosteliales</taxon>
        <taxon>Cavenderiaceae</taxon>
        <taxon>Cavenderia</taxon>
    </lineage>
</organism>
<evidence type="ECO:0000313" key="3">
    <source>
        <dbReference type="Proteomes" id="UP000007797"/>
    </source>
</evidence>
<dbReference type="Proteomes" id="UP000007797">
    <property type="component" value="Unassembled WGS sequence"/>
</dbReference>
<reference evidence="3" key="1">
    <citation type="journal article" date="2011" name="Genome Res.">
        <title>Phylogeny-wide analysis of social amoeba genomes highlights ancient origins for complex intercellular communication.</title>
        <authorList>
            <person name="Heidel A.J."/>
            <person name="Lawal H.M."/>
            <person name="Felder M."/>
            <person name="Schilde C."/>
            <person name="Helps N.R."/>
            <person name="Tunggal B."/>
            <person name="Rivero F."/>
            <person name="John U."/>
            <person name="Schleicher M."/>
            <person name="Eichinger L."/>
            <person name="Platzer M."/>
            <person name="Noegel A.A."/>
            <person name="Schaap P."/>
            <person name="Gloeckner G."/>
        </authorList>
    </citation>
    <scope>NUCLEOTIDE SEQUENCE [LARGE SCALE GENOMIC DNA]</scope>
    <source>
        <strain evidence="3">SH3</strain>
    </source>
</reference>